<comment type="caution">
    <text evidence="2">The sequence shown here is derived from an EMBL/GenBank/DDBJ whole genome shotgun (WGS) entry which is preliminary data.</text>
</comment>
<dbReference type="AlphaFoldDB" id="A0AAD5VQR2"/>
<reference evidence="2" key="1">
    <citation type="submission" date="2022-07" db="EMBL/GenBank/DDBJ databases">
        <title>Genome Sequence of Leucocoprinus birnbaumii.</title>
        <authorList>
            <person name="Buettner E."/>
        </authorList>
    </citation>
    <scope>NUCLEOTIDE SEQUENCE</scope>
    <source>
        <strain evidence="2">VT141</strain>
    </source>
</reference>
<proteinExistence type="predicted"/>
<gene>
    <name evidence="2" type="ORF">NP233_g9534</name>
</gene>
<name>A0AAD5VQR2_9AGAR</name>
<feature type="compositionally biased region" description="Polar residues" evidence="1">
    <location>
        <begin position="68"/>
        <end position="78"/>
    </location>
</feature>
<sequence length="78" mass="8796">MYNELSFENLPSSEDPFSHDSEPVLPVFSSTATDLEDAVIVSPVKNGRRKDKRKRAKAYYNKKKAGSGQWQLSSLSFN</sequence>
<feature type="compositionally biased region" description="Basic residues" evidence="1">
    <location>
        <begin position="46"/>
        <end position="65"/>
    </location>
</feature>
<evidence type="ECO:0000256" key="1">
    <source>
        <dbReference type="SAM" id="MobiDB-lite"/>
    </source>
</evidence>
<keyword evidence="3" id="KW-1185">Reference proteome</keyword>
<organism evidence="2 3">
    <name type="scientific">Leucocoprinus birnbaumii</name>
    <dbReference type="NCBI Taxonomy" id="56174"/>
    <lineage>
        <taxon>Eukaryota</taxon>
        <taxon>Fungi</taxon>
        <taxon>Dikarya</taxon>
        <taxon>Basidiomycota</taxon>
        <taxon>Agaricomycotina</taxon>
        <taxon>Agaricomycetes</taxon>
        <taxon>Agaricomycetidae</taxon>
        <taxon>Agaricales</taxon>
        <taxon>Agaricineae</taxon>
        <taxon>Agaricaceae</taxon>
        <taxon>Leucocoprinus</taxon>
    </lineage>
</organism>
<accession>A0AAD5VQR2</accession>
<protein>
    <submittedName>
        <fullName evidence="2">Uncharacterized protein</fullName>
    </submittedName>
</protein>
<feature type="region of interest" description="Disordered" evidence="1">
    <location>
        <begin position="1"/>
        <end position="22"/>
    </location>
</feature>
<evidence type="ECO:0000313" key="3">
    <source>
        <dbReference type="Proteomes" id="UP001213000"/>
    </source>
</evidence>
<dbReference type="EMBL" id="JANIEX010000862">
    <property type="protein sequence ID" value="KAJ3562489.1"/>
    <property type="molecule type" value="Genomic_DNA"/>
</dbReference>
<dbReference type="Proteomes" id="UP001213000">
    <property type="component" value="Unassembled WGS sequence"/>
</dbReference>
<evidence type="ECO:0000313" key="2">
    <source>
        <dbReference type="EMBL" id="KAJ3562489.1"/>
    </source>
</evidence>
<feature type="region of interest" description="Disordered" evidence="1">
    <location>
        <begin position="45"/>
        <end position="78"/>
    </location>
</feature>